<evidence type="ECO:0000256" key="3">
    <source>
        <dbReference type="ARBA" id="ARBA00005784"/>
    </source>
</evidence>
<accession>A0ABS8UKJ4</accession>
<sequence length="202" mass="22222">VFVRYCDGESFTGDVEAVDREYLTASTNFSSVSSSCAPADRQIFYLPTDFLQEPATLDGILFSLPMQLGNLLAQGMNTSQNAVLSGCSAGGLATILHCDNFRTLLPKSAKVKCFSDAGYFVDLKDISGKAYIEQYFNDVVTLHALEGEIGTSPTRGYYINSCFSHCQTQEQAYWFGPNSPTLLNKTIAEAVGDWVLDRNQFR</sequence>
<organism evidence="7 8">
    <name type="scientific">Datura stramonium</name>
    <name type="common">Jimsonweed</name>
    <name type="synonym">Common thornapple</name>
    <dbReference type="NCBI Taxonomy" id="4076"/>
    <lineage>
        <taxon>Eukaryota</taxon>
        <taxon>Viridiplantae</taxon>
        <taxon>Streptophyta</taxon>
        <taxon>Embryophyta</taxon>
        <taxon>Tracheophyta</taxon>
        <taxon>Spermatophyta</taxon>
        <taxon>Magnoliopsida</taxon>
        <taxon>eudicotyledons</taxon>
        <taxon>Gunneridae</taxon>
        <taxon>Pentapetalae</taxon>
        <taxon>asterids</taxon>
        <taxon>lamiids</taxon>
        <taxon>Solanales</taxon>
        <taxon>Solanaceae</taxon>
        <taxon>Solanoideae</taxon>
        <taxon>Datureae</taxon>
        <taxon>Datura</taxon>
    </lineage>
</organism>
<evidence type="ECO:0000256" key="5">
    <source>
        <dbReference type="ARBA" id="ARBA00023316"/>
    </source>
</evidence>
<dbReference type="Pfam" id="PF03283">
    <property type="entry name" value="PAE"/>
    <property type="match status" value="2"/>
</dbReference>
<dbReference type="EC" id="3.1.1.-" evidence="6"/>
<evidence type="ECO:0000256" key="6">
    <source>
        <dbReference type="RuleBase" id="RU363114"/>
    </source>
</evidence>
<name>A0ABS8UKJ4_DATST</name>
<evidence type="ECO:0000313" key="7">
    <source>
        <dbReference type="EMBL" id="MCD9558604.1"/>
    </source>
</evidence>
<dbReference type="PANTHER" id="PTHR21562">
    <property type="entry name" value="NOTUM-RELATED"/>
    <property type="match status" value="1"/>
</dbReference>
<dbReference type="Proteomes" id="UP000823775">
    <property type="component" value="Unassembled WGS sequence"/>
</dbReference>
<keyword evidence="6" id="KW-0964">Secreted</keyword>
<keyword evidence="8" id="KW-1185">Reference proteome</keyword>
<dbReference type="PANTHER" id="PTHR21562:SF72">
    <property type="entry name" value="PECTIN ACETYLESTERASE"/>
    <property type="match status" value="1"/>
</dbReference>
<protein>
    <recommendedName>
        <fullName evidence="6">Pectin acetylesterase</fullName>
        <ecNumber evidence="6">3.1.1.-</ecNumber>
    </recommendedName>
</protein>
<comment type="similarity">
    <text evidence="3 6">Belongs to the pectinacetylesterase family.</text>
</comment>
<keyword evidence="4 6" id="KW-0134">Cell wall</keyword>
<comment type="subcellular location">
    <subcellularLocation>
        <location evidence="2 6">Secreted</location>
        <location evidence="2 6">Cell wall</location>
    </subcellularLocation>
</comment>
<feature type="non-terminal residue" evidence="7">
    <location>
        <position position="1"/>
    </location>
</feature>
<proteinExistence type="inferred from homology"/>
<gene>
    <name evidence="7" type="ORF">HAX54_016049</name>
</gene>
<comment type="function">
    <text evidence="1 6">Hydrolyzes acetyl esters in homogalacturonan regions of pectin. In type I primary cell wall, galacturonic acid residues of pectin can be acetylated at the O-2 and O-3 positions. Decreasing the degree of acetylation of pectin gels in vitro alters their physical properties.</text>
</comment>
<comment type="caution">
    <text evidence="7">The sequence shown here is derived from an EMBL/GenBank/DDBJ whole genome shotgun (WGS) entry which is preliminary data.</text>
</comment>
<evidence type="ECO:0000256" key="2">
    <source>
        <dbReference type="ARBA" id="ARBA00004191"/>
    </source>
</evidence>
<evidence type="ECO:0000256" key="4">
    <source>
        <dbReference type="ARBA" id="ARBA00022512"/>
    </source>
</evidence>
<evidence type="ECO:0000313" key="8">
    <source>
        <dbReference type="Proteomes" id="UP000823775"/>
    </source>
</evidence>
<evidence type="ECO:0000256" key="1">
    <source>
        <dbReference type="ARBA" id="ARBA00003534"/>
    </source>
</evidence>
<keyword evidence="6" id="KW-0378">Hydrolase</keyword>
<dbReference type="InterPro" id="IPR004963">
    <property type="entry name" value="PAE/NOTUM"/>
</dbReference>
<reference evidence="7 8" key="1">
    <citation type="journal article" date="2021" name="BMC Genomics">
        <title>Datura genome reveals duplications of psychoactive alkaloid biosynthetic genes and high mutation rate following tissue culture.</title>
        <authorList>
            <person name="Rajewski A."/>
            <person name="Carter-House D."/>
            <person name="Stajich J."/>
            <person name="Litt A."/>
        </authorList>
    </citation>
    <scope>NUCLEOTIDE SEQUENCE [LARGE SCALE GENOMIC DNA]</scope>
    <source>
        <strain evidence="7">AR-01</strain>
    </source>
</reference>
<keyword evidence="5 6" id="KW-0961">Cell wall biogenesis/degradation</keyword>
<dbReference type="EMBL" id="JACEIK010002032">
    <property type="protein sequence ID" value="MCD9558604.1"/>
    <property type="molecule type" value="Genomic_DNA"/>
</dbReference>